<name>A0A7S1NE08_9EUGL</name>
<protein>
    <submittedName>
        <fullName evidence="1">Uncharacterized protein</fullName>
    </submittedName>
</protein>
<gene>
    <name evidence="1" type="ORF">EGYM00392_LOCUS23369</name>
</gene>
<dbReference type="EMBL" id="HBGA01063057">
    <property type="protein sequence ID" value="CAD9012268.1"/>
    <property type="molecule type" value="Transcribed_RNA"/>
</dbReference>
<proteinExistence type="predicted"/>
<accession>A0A7S1NE08</accession>
<evidence type="ECO:0000313" key="1">
    <source>
        <dbReference type="EMBL" id="CAD9012268.1"/>
    </source>
</evidence>
<sequence length="122" mass="13025">MPTSMSYAPTEGNQVVSEEIIDHGYVDEATHPLTSGRPIPPRTMSNSGFNYGGFSSGRPIINTAVNYNTPVTFGSTTPINTGANYNSPLTFGSTTPISQFRGMGHSFAPTVMGQNTQSLGWF</sequence>
<dbReference type="AlphaFoldDB" id="A0A7S1NE08"/>
<organism evidence="1">
    <name type="scientific">Eutreptiella gymnastica</name>
    <dbReference type="NCBI Taxonomy" id="73025"/>
    <lineage>
        <taxon>Eukaryota</taxon>
        <taxon>Discoba</taxon>
        <taxon>Euglenozoa</taxon>
        <taxon>Euglenida</taxon>
        <taxon>Spirocuta</taxon>
        <taxon>Euglenophyceae</taxon>
        <taxon>Eutreptiales</taxon>
        <taxon>Eutreptiaceae</taxon>
        <taxon>Eutreptiella</taxon>
    </lineage>
</organism>
<reference evidence="1" key="1">
    <citation type="submission" date="2021-01" db="EMBL/GenBank/DDBJ databases">
        <authorList>
            <person name="Corre E."/>
            <person name="Pelletier E."/>
            <person name="Niang G."/>
            <person name="Scheremetjew M."/>
            <person name="Finn R."/>
            <person name="Kale V."/>
            <person name="Holt S."/>
            <person name="Cochrane G."/>
            <person name="Meng A."/>
            <person name="Brown T."/>
            <person name="Cohen L."/>
        </authorList>
    </citation>
    <scope>NUCLEOTIDE SEQUENCE</scope>
    <source>
        <strain evidence="1">NIES-381</strain>
    </source>
</reference>